<dbReference type="EMBL" id="JAGKQM010000006">
    <property type="protein sequence ID" value="KAH0921679.1"/>
    <property type="molecule type" value="Genomic_DNA"/>
</dbReference>
<sequence length="485" mass="53357">SVLLCYFRRRLAAESSTLSLLGPSEKNEERQDWMSCLRNEKLENILLIPSGTVQDHWPASLKDFVHTLRSLSFPREQADLQTILGDVNVTPLSTVLSQGMNLKKKHEVEVLSSVVSSVVNSVGESTVVDVGSGQGYLAQVLSFQYKHSVIAIDSSSHHGNVTDARAARIRKHFASQMRKSGSGNKCPDAPTTITCRVLSTEMLKSLTNVPLEENDLDLDAGALNEGPKRSCSLVLAGLHACGDLSVTMLRTFIECEEVKAVVSIGCCYNLLSEKTSEDSCSKCGFPMSAGLKSLGFSLGKNARDLACQSAERWSSLGEDAGLQNFELHSFRAAFQMVLSKHYPEVLATSPSIGRQGKAFRRQKQRKALETPSKLETSRKDIDKKSTTHTSSSFEKFCLSAFSRLNLEHPQDLDLTATWNEANAFTELIGPYWSIRAALGPVLETLILLDRLMFLQEQGDSLEVSMLPIFDPTLSPRNVAIIAKRL</sequence>
<dbReference type="InterPro" id="IPR025714">
    <property type="entry name" value="Methyltranfer_dom"/>
</dbReference>
<dbReference type="Pfam" id="PF13679">
    <property type="entry name" value="Methyltransf_32"/>
    <property type="match status" value="1"/>
</dbReference>
<dbReference type="PANTHER" id="PTHR12496">
    <property type="entry name" value="CGI-41 METHYLTRANSFERASE"/>
    <property type="match status" value="1"/>
</dbReference>
<feature type="domain" description="Methyltransferase" evidence="2">
    <location>
        <begin position="103"/>
        <end position="273"/>
    </location>
</feature>
<accession>A0ABQ8CXA6</accession>
<feature type="compositionally biased region" description="Basic and acidic residues" evidence="1">
    <location>
        <begin position="375"/>
        <end position="385"/>
    </location>
</feature>
<feature type="region of interest" description="Disordered" evidence="1">
    <location>
        <begin position="353"/>
        <end position="386"/>
    </location>
</feature>
<dbReference type="Proteomes" id="UP000824890">
    <property type="component" value="Unassembled WGS sequence"/>
</dbReference>
<keyword evidence="4" id="KW-1185">Reference proteome</keyword>
<gene>
    <name evidence="3" type="ORF">HID58_021697</name>
</gene>
<dbReference type="PANTHER" id="PTHR12496:SF0">
    <property type="entry name" value="METHYLTRANSFERASE DOMAIN-CONTAINING PROTEIN"/>
    <property type="match status" value="1"/>
</dbReference>
<organism evidence="3 4">
    <name type="scientific">Brassica napus</name>
    <name type="common">Rape</name>
    <dbReference type="NCBI Taxonomy" id="3708"/>
    <lineage>
        <taxon>Eukaryota</taxon>
        <taxon>Viridiplantae</taxon>
        <taxon>Streptophyta</taxon>
        <taxon>Embryophyta</taxon>
        <taxon>Tracheophyta</taxon>
        <taxon>Spermatophyta</taxon>
        <taxon>Magnoliopsida</taxon>
        <taxon>eudicotyledons</taxon>
        <taxon>Gunneridae</taxon>
        <taxon>Pentapetalae</taxon>
        <taxon>rosids</taxon>
        <taxon>malvids</taxon>
        <taxon>Brassicales</taxon>
        <taxon>Brassicaceae</taxon>
        <taxon>Brassiceae</taxon>
        <taxon>Brassica</taxon>
    </lineage>
</organism>
<dbReference type="SUPFAM" id="SSF53335">
    <property type="entry name" value="S-adenosyl-L-methionine-dependent methyltransferases"/>
    <property type="match status" value="1"/>
</dbReference>
<name>A0ABQ8CXA6_BRANA</name>
<evidence type="ECO:0000256" key="1">
    <source>
        <dbReference type="SAM" id="MobiDB-lite"/>
    </source>
</evidence>
<comment type="caution">
    <text evidence="3">The sequence shown here is derived from an EMBL/GenBank/DDBJ whole genome shotgun (WGS) entry which is preliminary data.</text>
</comment>
<protein>
    <recommendedName>
        <fullName evidence="2">Methyltransferase domain-containing protein</fullName>
    </recommendedName>
</protein>
<proteinExistence type="predicted"/>
<reference evidence="3 4" key="1">
    <citation type="submission" date="2021-05" db="EMBL/GenBank/DDBJ databases">
        <title>Genome Assembly of Synthetic Allotetraploid Brassica napus Reveals Homoeologous Exchanges between Subgenomes.</title>
        <authorList>
            <person name="Davis J.T."/>
        </authorList>
    </citation>
    <scope>NUCLEOTIDE SEQUENCE [LARGE SCALE GENOMIC DNA]</scope>
    <source>
        <strain evidence="4">cv. Da-Ae</strain>
        <tissue evidence="3">Seedling</tissue>
    </source>
</reference>
<evidence type="ECO:0000259" key="2">
    <source>
        <dbReference type="Pfam" id="PF13679"/>
    </source>
</evidence>
<dbReference type="InterPro" id="IPR052220">
    <property type="entry name" value="METTL25"/>
</dbReference>
<dbReference type="InterPro" id="IPR029063">
    <property type="entry name" value="SAM-dependent_MTases_sf"/>
</dbReference>
<feature type="non-terminal residue" evidence="3">
    <location>
        <position position="1"/>
    </location>
</feature>
<evidence type="ECO:0000313" key="3">
    <source>
        <dbReference type="EMBL" id="KAH0921679.1"/>
    </source>
</evidence>
<evidence type="ECO:0000313" key="4">
    <source>
        <dbReference type="Proteomes" id="UP000824890"/>
    </source>
</evidence>